<dbReference type="PANTHER" id="PTHR46426:SF1">
    <property type="entry name" value="PROTEIN DISULFIDE-ISOMERASE TMX3"/>
    <property type="match status" value="1"/>
</dbReference>
<evidence type="ECO:0000256" key="1">
    <source>
        <dbReference type="ARBA" id="ARBA00004167"/>
    </source>
</evidence>
<dbReference type="PROSITE" id="PS51352">
    <property type="entry name" value="THIOREDOXIN_2"/>
    <property type="match status" value="1"/>
</dbReference>
<dbReference type="Proteomes" id="UP001153712">
    <property type="component" value="Chromosome 2"/>
</dbReference>
<evidence type="ECO:0000256" key="5">
    <source>
        <dbReference type="SAM" id="SignalP"/>
    </source>
</evidence>
<dbReference type="EMBL" id="OU900095">
    <property type="protein sequence ID" value="CAG9859452.1"/>
    <property type="molecule type" value="Genomic_DNA"/>
</dbReference>
<gene>
    <name evidence="7" type="ORF">PHYEVI_LOCUS5826</name>
</gene>
<dbReference type="PANTHER" id="PTHR46426">
    <property type="entry name" value="PROTEIN DISULFIDE-ISOMERASE TMX3"/>
    <property type="match status" value="1"/>
</dbReference>
<dbReference type="SUPFAM" id="SSF52833">
    <property type="entry name" value="Thioredoxin-like"/>
    <property type="match status" value="1"/>
</dbReference>
<evidence type="ECO:0000259" key="6">
    <source>
        <dbReference type="PROSITE" id="PS51352"/>
    </source>
</evidence>
<evidence type="ECO:0000313" key="7">
    <source>
        <dbReference type="EMBL" id="CAG9859452.1"/>
    </source>
</evidence>
<comment type="subcellular location">
    <subcellularLocation>
        <location evidence="1">Membrane</location>
        <topology evidence="1">Single-pass membrane protein</topology>
    </subcellularLocation>
</comment>
<keyword evidence="2" id="KW-0812">Transmembrane</keyword>
<keyword evidence="3" id="KW-1133">Transmembrane helix</keyword>
<evidence type="ECO:0000256" key="2">
    <source>
        <dbReference type="ARBA" id="ARBA00022692"/>
    </source>
</evidence>
<keyword evidence="8" id="KW-1185">Reference proteome</keyword>
<keyword evidence="4" id="KW-0472">Membrane</keyword>
<dbReference type="Gene3D" id="3.40.30.10">
    <property type="entry name" value="Glutaredoxin"/>
    <property type="match status" value="2"/>
</dbReference>
<protein>
    <recommendedName>
        <fullName evidence="6">Thioredoxin domain-containing protein</fullName>
    </recommendedName>
</protein>
<feature type="domain" description="Thioredoxin" evidence="6">
    <location>
        <begin position="11"/>
        <end position="125"/>
    </location>
</feature>
<evidence type="ECO:0000313" key="8">
    <source>
        <dbReference type="Proteomes" id="UP001153712"/>
    </source>
</evidence>
<dbReference type="AlphaFoldDB" id="A0A9N9TJQ6"/>
<reference evidence="7" key="1">
    <citation type="submission" date="2022-01" db="EMBL/GenBank/DDBJ databases">
        <authorList>
            <person name="King R."/>
        </authorList>
    </citation>
    <scope>NUCLEOTIDE SEQUENCE</scope>
</reference>
<feature type="signal peptide" evidence="5">
    <location>
        <begin position="1"/>
        <end position="18"/>
    </location>
</feature>
<dbReference type="InterPro" id="IPR013766">
    <property type="entry name" value="Thioredoxin_domain"/>
</dbReference>
<feature type="chain" id="PRO_5040261573" description="Thioredoxin domain-containing protein" evidence="5">
    <location>
        <begin position="19"/>
        <end position="428"/>
    </location>
</feature>
<dbReference type="Pfam" id="PF13848">
    <property type="entry name" value="Thioredoxin_6"/>
    <property type="match status" value="1"/>
</dbReference>
<keyword evidence="5" id="KW-0732">Signal</keyword>
<dbReference type="InterPro" id="IPR036249">
    <property type="entry name" value="Thioredoxin-like_sf"/>
</dbReference>
<evidence type="ECO:0000256" key="3">
    <source>
        <dbReference type="ARBA" id="ARBA00022989"/>
    </source>
</evidence>
<dbReference type="InterPro" id="IPR052250">
    <property type="entry name" value="PDI_TMX3"/>
</dbReference>
<proteinExistence type="predicted"/>
<organism evidence="7 8">
    <name type="scientific">Phyllotreta striolata</name>
    <name type="common">Striped flea beetle</name>
    <name type="synonym">Crioceris striolata</name>
    <dbReference type="NCBI Taxonomy" id="444603"/>
    <lineage>
        <taxon>Eukaryota</taxon>
        <taxon>Metazoa</taxon>
        <taxon>Ecdysozoa</taxon>
        <taxon>Arthropoda</taxon>
        <taxon>Hexapoda</taxon>
        <taxon>Insecta</taxon>
        <taxon>Pterygota</taxon>
        <taxon>Neoptera</taxon>
        <taxon>Endopterygota</taxon>
        <taxon>Coleoptera</taxon>
        <taxon>Polyphaga</taxon>
        <taxon>Cucujiformia</taxon>
        <taxon>Chrysomeloidea</taxon>
        <taxon>Chrysomelidae</taxon>
        <taxon>Galerucinae</taxon>
        <taxon>Alticini</taxon>
        <taxon>Phyllotreta</taxon>
    </lineage>
</organism>
<sequence>MIFHRLLVIFVAVLQVSPSSKWILELGDNFIDVRKDGGYWLVKFYTPWCGQCKRLEPIWAHVVQALKNTHVRVGKVDCTIFPNVGKAFDVTTYPTIKLVKADDDFTFEGEKTTEEIINFAIRMSGPPVQLVTRHESLTNIKSMNQLFFMYVGETEGLLWNTFYDIASKFQAHAFYYAASEEIARKHVDLHKLPAVFVHKENSHYVYSVAEGDNAIEAEHINDTMHKFINEERFESFPKITEANINEVLRTRKYIVIVVVEENKLLQVPKEMVEFRDSIKSLAKEKRHAYHDYFQFAWTNSHELANNIVMQIVPLPYLIVLNSTTLEHHVPDDDPVQMSPDAIEYFLKTILEGTAPVYGGDHLSMRLYRTYFKARTTLADRWKGNPVLTTVLLGLPLGFFTFILYSCCCANILDADEDEEEDLRHEKKD</sequence>
<evidence type="ECO:0000256" key="4">
    <source>
        <dbReference type="ARBA" id="ARBA00023136"/>
    </source>
</evidence>
<dbReference type="Pfam" id="PF00085">
    <property type="entry name" value="Thioredoxin"/>
    <property type="match status" value="1"/>
</dbReference>
<dbReference type="GO" id="GO:0005783">
    <property type="term" value="C:endoplasmic reticulum"/>
    <property type="evidence" value="ECO:0007669"/>
    <property type="project" value="TreeGrafter"/>
</dbReference>
<accession>A0A9N9TJQ6</accession>
<dbReference type="GO" id="GO:0016020">
    <property type="term" value="C:membrane"/>
    <property type="evidence" value="ECO:0007669"/>
    <property type="project" value="UniProtKB-SubCell"/>
</dbReference>
<name>A0A9N9TJQ6_PHYSR</name>
<dbReference type="OrthoDB" id="74910at2759"/>